<dbReference type="InterPro" id="IPR051457">
    <property type="entry name" value="2-oxoacid:Fd_oxidoreductase"/>
</dbReference>
<dbReference type="InterPro" id="IPR029061">
    <property type="entry name" value="THDP-binding"/>
</dbReference>
<dbReference type="Pfam" id="PF02775">
    <property type="entry name" value="TPP_enzyme_C"/>
    <property type="match status" value="1"/>
</dbReference>
<evidence type="ECO:0000256" key="1">
    <source>
        <dbReference type="ARBA" id="ARBA00023002"/>
    </source>
</evidence>
<dbReference type="PANTHER" id="PTHR48084">
    <property type="entry name" value="2-OXOGLUTARATE OXIDOREDUCTASE SUBUNIT KORB-RELATED"/>
    <property type="match status" value="1"/>
</dbReference>
<organism evidence="3">
    <name type="scientific">mine drainage metagenome</name>
    <dbReference type="NCBI Taxonomy" id="410659"/>
    <lineage>
        <taxon>unclassified sequences</taxon>
        <taxon>metagenomes</taxon>
        <taxon>ecological metagenomes</taxon>
    </lineage>
</organism>
<dbReference type="CDD" id="cd03375">
    <property type="entry name" value="TPP_OGFOR"/>
    <property type="match status" value="1"/>
</dbReference>
<reference evidence="3" key="2">
    <citation type="journal article" date="2014" name="ISME J.">
        <title>Microbial stratification in low pH oxic and suboxic macroscopic growths along an acid mine drainage.</title>
        <authorList>
            <person name="Mendez-Garcia C."/>
            <person name="Mesa V."/>
            <person name="Sprenger R.R."/>
            <person name="Richter M."/>
            <person name="Diez M.S."/>
            <person name="Solano J."/>
            <person name="Bargiela R."/>
            <person name="Golyshina O.V."/>
            <person name="Manteca A."/>
            <person name="Ramos J.L."/>
            <person name="Gallego J.R."/>
            <person name="Llorente I."/>
            <person name="Martins Dos Santos V.A."/>
            <person name="Jensen O.N."/>
            <person name="Pelaez A.I."/>
            <person name="Sanchez J."/>
            <person name="Ferrer M."/>
        </authorList>
    </citation>
    <scope>NUCLEOTIDE SEQUENCE</scope>
</reference>
<dbReference type="AlphaFoldDB" id="T0Y1F7"/>
<feature type="domain" description="Thiamine pyrophosphate enzyme TPP-binding" evidence="2">
    <location>
        <begin position="66"/>
        <end position="214"/>
    </location>
</feature>
<sequence>MSFMQKPKVSHSGQPRNELGLSIRDYEGSMSTLCAGCGHDSVTAALIQAIWELNIEPHQVAKMSGIGCSSKTPAYFVEGAHGINAVHGRMPSIATGANAANRNLYYIGISGDGDSLSIGLGQFAHALRRNVNMLYLIENNGVYGLTKGQFSASADVGSKAKKGEVNNQPPIDPVLMALTLGCSFVGRSFSGDKDQLVPLIKAGIMHNGFALLDVVSPCVTFNDHEGSTKSYAHTRHVDRPVVHADFVPPQTPIRAVYDDGAAIPVELHDGSTVILRKVSQDYDPVNREEAYRYIEGHQKRGEIVTGLLYLNRDQEEFHVLNDTVSGGLRDLPFAELCPGAGMLDEIQHLYR</sequence>
<protein>
    <submittedName>
        <fullName evidence="3">2-oxoglutarate ferredoxin-oxidoreductase beta subunit</fullName>
    </submittedName>
</protein>
<dbReference type="InterPro" id="IPR011766">
    <property type="entry name" value="TPP_enzyme_TPP-bd"/>
</dbReference>
<dbReference type="PANTHER" id="PTHR48084:SF5">
    <property type="entry name" value="BLR6744 PROTEIN"/>
    <property type="match status" value="1"/>
</dbReference>
<dbReference type="GO" id="GO:0030976">
    <property type="term" value="F:thiamine pyrophosphate binding"/>
    <property type="evidence" value="ECO:0007669"/>
    <property type="project" value="InterPro"/>
</dbReference>
<evidence type="ECO:0000313" key="3">
    <source>
        <dbReference type="EMBL" id="EQD26843.1"/>
    </source>
</evidence>
<dbReference type="GO" id="GO:0045333">
    <property type="term" value="P:cellular respiration"/>
    <property type="evidence" value="ECO:0007669"/>
    <property type="project" value="UniProtKB-ARBA"/>
</dbReference>
<proteinExistence type="predicted"/>
<comment type="caution">
    <text evidence="3">The sequence shown here is derived from an EMBL/GenBank/DDBJ whole genome shotgun (WGS) entry which is preliminary data.</text>
</comment>
<dbReference type="EMBL" id="AUZY01013052">
    <property type="protein sequence ID" value="EQD26843.1"/>
    <property type="molecule type" value="Genomic_DNA"/>
</dbReference>
<gene>
    <name evidence="3" type="ORF">B1B_19431</name>
</gene>
<keyword evidence="1" id="KW-0560">Oxidoreductase</keyword>
<dbReference type="Gene3D" id="3.40.50.970">
    <property type="match status" value="1"/>
</dbReference>
<accession>T0Y1F7</accession>
<dbReference type="GO" id="GO:0016625">
    <property type="term" value="F:oxidoreductase activity, acting on the aldehyde or oxo group of donors, iron-sulfur protein as acceptor"/>
    <property type="evidence" value="ECO:0007669"/>
    <property type="project" value="UniProtKB-ARBA"/>
</dbReference>
<name>T0Y1F7_9ZZZZ</name>
<reference evidence="3" key="1">
    <citation type="submission" date="2013-08" db="EMBL/GenBank/DDBJ databases">
        <authorList>
            <person name="Mendez C."/>
            <person name="Richter M."/>
            <person name="Ferrer M."/>
            <person name="Sanchez J."/>
        </authorList>
    </citation>
    <scope>NUCLEOTIDE SEQUENCE</scope>
</reference>
<dbReference type="SUPFAM" id="SSF52518">
    <property type="entry name" value="Thiamin diphosphate-binding fold (THDP-binding)"/>
    <property type="match status" value="1"/>
</dbReference>
<evidence type="ECO:0000259" key="2">
    <source>
        <dbReference type="Pfam" id="PF02775"/>
    </source>
</evidence>